<proteinExistence type="predicted"/>
<reference evidence="2 3" key="1">
    <citation type="submission" date="2014-05" db="EMBL/GenBank/DDBJ databases">
        <authorList>
            <person name="Sibley D."/>
            <person name="Venepally P."/>
            <person name="Karamycheva S."/>
            <person name="Hadjithomas M."/>
            <person name="Khan A."/>
            <person name="Brunk B."/>
            <person name="Roos D."/>
            <person name="Caler E."/>
            <person name="Lorenzi H."/>
        </authorList>
    </citation>
    <scope>NUCLEOTIDE SEQUENCE [LARGE SCALE GENOMIC DNA]</scope>
    <source>
        <strain evidence="2 3">RUB</strain>
    </source>
</reference>
<dbReference type="VEuPathDB" id="ToxoDB:TGRUB_430450"/>
<evidence type="ECO:0000313" key="3">
    <source>
        <dbReference type="Proteomes" id="UP000028834"/>
    </source>
</evidence>
<organism evidence="2 3">
    <name type="scientific">Toxoplasma gondii RUB</name>
    <dbReference type="NCBI Taxonomy" id="935652"/>
    <lineage>
        <taxon>Eukaryota</taxon>
        <taxon>Sar</taxon>
        <taxon>Alveolata</taxon>
        <taxon>Apicomplexa</taxon>
        <taxon>Conoidasida</taxon>
        <taxon>Coccidia</taxon>
        <taxon>Eucoccidiorida</taxon>
        <taxon>Eimeriorina</taxon>
        <taxon>Sarcocystidae</taxon>
        <taxon>Toxoplasma</taxon>
    </lineage>
</organism>
<evidence type="ECO:0000313" key="2">
    <source>
        <dbReference type="EMBL" id="KFG62789.1"/>
    </source>
</evidence>
<evidence type="ECO:0000256" key="1">
    <source>
        <dbReference type="SAM" id="SignalP"/>
    </source>
</evidence>
<evidence type="ECO:0008006" key="4">
    <source>
        <dbReference type="Google" id="ProtNLM"/>
    </source>
</evidence>
<dbReference type="Proteomes" id="UP000028834">
    <property type="component" value="Unassembled WGS sequence"/>
</dbReference>
<dbReference type="EMBL" id="AFYV02001165">
    <property type="protein sequence ID" value="KFG62789.1"/>
    <property type="molecule type" value="Genomic_DNA"/>
</dbReference>
<gene>
    <name evidence="2" type="ORF">TGRUB_430450</name>
</gene>
<feature type="chain" id="PRO_5001810618" description="Transmembrane protein" evidence="1">
    <location>
        <begin position="18"/>
        <end position="103"/>
    </location>
</feature>
<name>A0A086M1M1_TOXGO</name>
<sequence length="103" mass="11847">MRNAMVLCLTGLQIIWGGENTAVRLAREEKMSLSCLPRDKRRRCRGTPEQVCVPDTDVHVNASHSTRKHKTFQHDSAGMFKSTYFVTWGACMPKCWSHRCRHV</sequence>
<feature type="signal peptide" evidence="1">
    <location>
        <begin position="1"/>
        <end position="17"/>
    </location>
</feature>
<keyword evidence="1" id="KW-0732">Signal</keyword>
<protein>
    <recommendedName>
        <fullName evidence="4">Transmembrane protein</fullName>
    </recommendedName>
</protein>
<dbReference type="AlphaFoldDB" id="A0A086M1M1"/>
<comment type="caution">
    <text evidence="2">The sequence shown here is derived from an EMBL/GenBank/DDBJ whole genome shotgun (WGS) entry which is preliminary data.</text>
</comment>
<accession>A0A086M1M1</accession>